<feature type="compositionally biased region" description="Low complexity" evidence="1">
    <location>
        <begin position="163"/>
        <end position="173"/>
    </location>
</feature>
<evidence type="ECO:0000313" key="2">
    <source>
        <dbReference type="EMBL" id="PAA93537.1"/>
    </source>
</evidence>
<feature type="compositionally biased region" description="Gly residues" evidence="1">
    <location>
        <begin position="306"/>
        <end position="339"/>
    </location>
</feature>
<feature type="compositionally biased region" description="Low complexity" evidence="1">
    <location>
        <begin position="214"/>
        <end position="224"/>
    </location>
</feature>
<dbReference type="EMBL" id="NIVC01000025">
    <property type="protein sequence ID" value="PAA93537.1"/>
    <property type="molecule type" value="Genomic_DNA"/>
</dbReference>
<feature type="region of interest" description="Disordered" evidence="1">
    <location>
        <begin position="1"/>
        <end position="339"/>
    </location>
</feature>
<accession>A0A267H7Q1</accession>
<sequence length="1141" mass="122466">TMSSRPSRGGHRVATHPQGGPPRPFNSSIRQPGPPRGPGPVRPPLMRPFGPPGRMAPPRGMRPPFFGQQPPPPPFFGAGSRPPRPSPRFDAPPPRPKGRQLLSNPPHGNQPAADQIQPTIVPESEATVKEVPEPDTAVAAAGQLLEESDDVVSLFGGSDFGDNENNAINNDENGPAESKQLEQNESSDAKQQQEQQSSDSKKQREPAGAKPADLRAQLAGQAPRRGGGGASGGGLLPRPSAGQQQPPGPLTDSGPVASRVLLQKPPPQQVPHNLHPDGAQPPNKRSRTLLEQAPVPIGSLVRGRGGHGNGIHQGARGAGRGRGGGGSRGGGSGGSAGFGAAQDGGIGLVGRTLLPTPDSRRGEIRPLLGDSNIESSSSSSYLSLPPAVTRSGAGLLQTPDSAAVPLLPAPAPNPSSRAPLLSAPDRTQVLPVPRQVEASADSLRVSLLNSQESAAPVSTAQSATNFSSTAIAAYPSDTDAGFGSSSSYSAGLGGLGDTGLLQLGRPRLLQQPQAVKTEAEMRAELTEAFKSQQFERGYELLRQARAAYPHEFTDLVVYEVVEYCASKKEALEVCVLTARLISEPNVKLLELLADLAEKNPAQLRSLTDELWLVFNNVLTLQPDATAMMAFIRCFSSLKSWTKVWGAVDRFAPMQIIPIEGFIFCLEALVNGNASEFVNLGIGLLSNMDPQNLQQVGLELVERLWLRCALDGSTENVGRIEQIRAIFHLTPTQQTNFLNRIRVKVTELVMGNDFDTLCRFFSSVSNLEVLSEFVIDAFHVAEDPQAKFELLSKAIGDKYRSRNPAMEAFISQTAVRLLKKSVDRMQWADALRLLRSLRGLNISLMKAVSATQPDMSEAYIANMAFQIYMRTQSYSTAASMLSADTSPIGIALPATGEHASARFQLLHELCTACIAEGTLADAAAALNAMMQHPVSRSSELNKVYNDFLAACCEASSDDLKLGVEIIPKAHQSSLVISATVLRMLLCASFKHGMKAQAKEYLMLGTKVGIYPVVSVSCPGPKTVQLQSDLSKDEIHVILTNLFVKLKKYLMESLQSRELDVIQECTIKLTALGVGNRDPKFIEVHKIQSNEQAVLQRASEILQTPNNFQSVVSVRFLSENGVNVLKLDGTMVYQCVYYVDEDV</sequence>
<evidence type="ECO:0000313" key="3">
    <source>
        <dbReference type="Proteomes" id="UP000215902"/>
    </source>
</evidence>
<feature type="region of interest" description="Disordered" evidence="1">
    <location>
        <begin position="404"/>
        <end position="427"/>
    </location>
</feature>
<feature type="compositionally biased region" description="Pro residues" evidence="1">
    <location>
        <begin position="32"/>
        <end position="55"/>
    </location>
</feature>
<name>A0A267H7Q1_9PLAT</name>
<reference evidence="2 3" key="1">
    <citation type="submission" date="2017-06" db="EMBL/GenBank/DDBJ databases">
        <title>A platform for efficient transgenesis in Macrostomum lignano, a flatworm model organism for stem cell research.</title>
        <authorList>
            <person name="Berezikov E."/>
        </authorList>
    </citation>
    <scope>NUCLEOTIDE SEQUENCE [LARGE SCALE GENOMIC DNA]</scope>
    <source>
        <strain evidence="2">DV1</strain>
        <tissue evidence="2">Whole organism</tissue>
    </source>
</reference>
<feature type="compositionally biased region" description="Gly residues" evidence="1">
    <location>
        <begin position="225"/>
        <end position="235"/>
    </location>
</feature>
<gene>
    <name evidence="2" type="ORF">BOX15_Mlig029558g1</name>
</gene>
<feature type="compositionally biased region" description="Low complexity" evidence="1">
    <location>
        <begin position="56"/>
        <end position="68"/>
    </location>
</feature>
<dbReference type="AlphaFoldDB" id="A0A267H7Q1"/>
<comment type="caution">
    <text evidence="2">The sequence shown here is derived from an EMBL/GenBank/DDBJ whole genome shotgun (WGS) entry which is preliminary data.</text>
</comment>
<feature type="compositionally biased region" description="Low complexity" evidence="1">
    <location>
        <begin position="414"/>
        <end position="424"/>
    </location>
</feature>
<feature type="compositionally biased region" description="Pro residues" evidence="1">
    <location>
        <begin position="82"/>
        <end position="95"/>
    </location>
</feature>
<evidence type="ECO:0000256" key="1">
    <source>
        <dbReference type="SAM" id="MobiDB-lite"/>
    </source>
</evidence>
<proteinExistence type="predicted"/>
<protein>
    <submittedName>
        <fullName evidence="2">Uncharacterized protein</fullName>
    </submittedName>
</protein>
<feature type="region of interest" description="Disordered" evidence="1">
    <location>
        <begin position="353"/>
        <end position="383"/>
    </location>
</feature>
<dbReference type="Proteomes" id="UP000215902">
    <property type="component" value="Unassembled WGS sequence"/>
</dbReference>
<feature type="non-terminal residue" evidence="2">
    <location>
        <position position="1"/>
    </location>
</feature>
<organism evidence="2 3">
    <name type="scientific">Macrostomum lignano</name>
    <dbReference type="NCBI Taxonomy" id="282301"/>
    <lineage>
        <taxon>Eukaryota</taxon>
        <taxon>Metazoa</taxon>
        <taxon>Spiralia</taxon>
        <taxon>Lophotrochozoa</taxon>
        <taxon>Platyhelminthes</taxon>
        <taxon>Rhabditophora</taxon>
        <taxon>Macrostomorpha</taxon>
        <taxon>Macrostomida</taxon>
        <taxon>Macrostomidae</taxon>
        <taxon>Macrostomum</taxon>
    </lineage>
</organism>
<feature type="compositionally biased region" description="Low complexity" evidence="1">
    <location>
        <begin position="189"/>
        <end position="198"/>
    </location>
</feature>
<feature type="compositionally biased region" description="Low complexity" evidence="1">
    <location>
        <begin position="367"/>
        <end position="383"/>
    </location>
</feature>
<keyword evidence="3" id="KW-1185">Reference proteome</keyword>